<proteinExistence type="predicted"/>
<organism evidence="1 2">
    <name type="scientific">Kosmotoga olearia (strain ATCC BAA-1733 / DSM 21960 / TBF 19.5.1)</name>
    <dbReference type="NCBI Taxonomy" id="521045"/>
    <lineage>
        <taxon>Bacteria</taxon>
        <taxon>Thermotogati</taxon>
        <taxon>Thermotogota</taxon>
        <taxon>Thermotogae</taxon>
        <taxon>Kosmotogales</taxon>
        <taxon>Kosmotogaceae</taxon>
        <taxon>Kosmotoga</taxon>
    </lineage>
</organism>
<evidence type="ECO:0000313" key="2">
    <source>
        <dbReference type="Proteomes" id="UP000002382"/>
    </source>
</evidence>
<evidence type="ECO:0000313" key="1">
    <source>
        <dbReference type="EMBL" id="ACR79299.1"/>
    </source>
</evidence>
<dbReference type="KEGG" id="kol:Kole_0580"/>
<dbReference type="Proteomes" id="UP000002382">
    <property type="component" value="Chromosome"/>
</dbReference>
<dbReference type="HOGENOM" id="CLU_1774980_0_0_0"/>
<evidence type="ECO:0008006" key="3">
    <source>
        <dbReference type="Google" id="ProtNLM"/>
    </source>
</evidence>
<dbReference type="RefSeq" id="WP_012745081.1">
    <property type="nucleotide sequence ID" value="NC_012785.1"/>
</dbReference>
<sequence>MKTLKRLELYLLTIAVLLGIIASLLAYDIVINPMIKSYQINRQKKQEMKERTYDVLEEISRIIFAIKGYYYLNRSLPDPNEILNDTEHTYNYSIDFEEMDAAYRISIRGNFPLLTNQKYLDEFRLEGKLYSTENSFLYVVYLDKFM</sequence>
<protein>
    <recommendedName>
        <fullName evidence="3">Type II secretion system protein</fullName>
    </recommendedName>
</protein>
<keyword evidence="2" id="KW-1185">Reference proteome</keyword>
<dbReference type="AlphaFoldDB" id="C5CEW5"/>
<gene>
    <name evidence="1" type="ordered locus">Kole_0580</name>
</gene>
<accession>C5CEW5</accession>
<dbReference type="OrthoDB" id="9840445at2"/>
<dbReference type="STRING" id="521045.Kole_0580"/>
<reference evidence="1 2" key="1">
    <citation type="submission" date="2009-06" db="EMBL/GenBank/DDBJ databases">
        <title>Complete sequence of Thermotogales bacterium TBF 19.5.1.</title>
        <authorList>
            <consortium name="US DOE Joint Genome Institute"/>
            <person name="Lucas S."/>
            <person name="Copeland A."/>
            <person name="Lapidus A."/>
            <person name="Glavina del Rio T."/>
            <person name="Tice H."/>
            <person name="Bruce D."/>
            <person name="Goodwin L."/>
            <person name="Pitluck S."/>
            <person name="Chertkov O."/>
            <person name="Brettin T."/>
            <person name="Detter J.C."/>
            <person name="Han C."/>
            <person name="Schmutz J."/>
            <person name="Larimer F."/>
            <person name="Land M."/>
            <person name="Hauser L."/>
            <person name="Kyrpides N."/>
            <person name="Ovchinnikova G."/>
            <person name="Noll K."/>
        </authorList>
    </citation>
    <scope>NUCLEOTIDE SEQUENCE [LARGE SCALE GENOMIC DNA]</scope>
    <source>
        <strain evidence="2">ATCC BAA-1733 / DSM 21960 / TBF 19.5.1</strain>
    </source>
</reference>
<dbReference type="EMBL" id="CP001634">
    <property type="protein sequence ID" value="ACR79299.1"/>
    <property type="molecule type" value="Genomic_DNA"/>
</dbReference>
<reference evidence="1 2" key="2">
    <citation type="journal article" date="2011" name="J. Bacteriol.">
        <title>Genome Sequence of Kosmotoga olearia Strain TBF 19.5.1, a Thermophilic Bacterium with a Wide Growth Temperature Range, Isolated from the Troll B Oil Platform in the North Sea.</title>
        <authorList>
            <person name="Swithers K.S."/>
            <person name="Dipippo J.L."/>
            <person name="Bruce D.C."/>
            <person name="Detter C."/>
            <person name="Tapia R."/>
            <person name="Han S."/>
            <person name="Goodwin L.A."/>
            <person name="Han J."/>
            <person name="Woyke T."/>
            <person name="Pitluck S."/>
            <person name="Pennacchio L."/>
            <person name="Nolan M."/>
            <person name="Mikhailova N."/>
            <person name="Land M.L."/>
            <person name="Nesbo C.L."/>
            <person name="Gogarten J.P."/>
            <person name="Noll K.M."/>
        </authorList>
    </citation>
    <scope>NUCLEOTIDE SEQUENCE [LARGE SCALE GENOMIC DNA]</scope>
    <source>
        <strain evidence="2">ATCC BAA-1733 / DSM 21960 / TBF 19.5.1</strain>
    </source>
</reference>
<name>C5CEW5_KOSOT</name>